<accession>A0A3A6PLD7</accession>
<organism evidence="1 2">
    <name type="scientific">Halonotius aquaticus</name>
    <dbReference type="NCBI Taxonomy" id="2216978"/>
    <lineage>
        <taxon>Archaea</taxon>
        <taxon>Methanobacteriati</taxon>
        <taxon>Methanobacteriota</taxon>
        <taxon>Stenosarchaea group</taxon>
        <taxon>Halobacteria</taxon>
        <taxon>Halobacteriales</taxon>
        <taxon>Haloferacaceae</taxon>
        <taxon>Halonotius</taxon>
    </lineage>
</organism>
<dbReference type="RefSeq" id="WP_120103567.1">
    <property type="nucleotide sequence ID" value="NZ_QKNY01000018.1"/>
</dbReference>
<name>A0A3A6PLD7_9EURY</name>
<reference evidence="1 2" key="1">
    <citation type="submission" date="2018-06" db="EMBL/GenBank/DDBJ databases">
        <title>Halonotius sp. F13-13 a new haloarchaeeon isolated from a solar saltern from Isla Cristina, Huelva, Spain.</title>
        <authorList>
            <person name="Duran-Viseras A."/>
            <person name="Sanchez-Porro C."/>
            <person name="Ventosa A."/>
        </authorList>
    </citation>
    <scope>NUCLEOTIDE SEQUENCE [LARGE SCALE GENOMIC DNA]</scope>
    <source>
        <strain evidence="1 2">F13-13</strain>
    </source>
</reference>
<protein>
    <submittedName>
        <fullName evidence="1">Uncharacterized protein</fullName>
    </submittedName>
</protein>
<dbReference type="EMBL" id="QKNY01000018">
    <property type="protein sequence ID" value="RJX42259.1"/>
    <property type="molecule type" value="Genomic_DNA"/>
</dbReference>
<dbReference type="AlphaFoldDB" id="A0A3A6PLD7"/>
<keyword evidence="2" id="KW-1185">Reference proteome</keyword>
<proteinExistence type="predicted"/>
<evidence type="ECO:0000313" key="1">
    <source>
        <dbReference type="EMBL" id="RJX42259.1"/>
    </source>
</evidence>
<comment type="caution">
    <text evidence="1">The sequence shown here is derived from an EMBL/GenBank/DDBJ whole genome shotgun (WGS) entry which is preliminary data.</text>
</comment>
<dbReference type="InterPro" id="IPR043825">
    <property type="entry name" value="DUF5802"/>
</dbReference>
<dbReference type="Pfam" id="PF19118">
    <property type="entry name" value="DUF5802"/>
    <property type="match status" value="1"/>
</dbReference>
<dbReference type="OrthoDB" id="179978at2157"/>
<dbReference type="Proteomes" id="UP000276588">
    <property type="component" value="Unassembled WGS sequence"/>
</dbReference>
<sequence>MFEPFSDGYYLGELYVEPHDGDRAVIQQADHEAVNKQLYADNEGLERLDAPLVMKLDTAHFPVGGDEGVPSGTLAVPSELLAEQTASAREVFLADRERAMELLRYAGWEPTAGT</sequence>
<evidence type="ECO:0000313" key="2">
    <source>
        <dbReference type="Proteomes" id="UP000276588"/>
    </source>
</evidence>
<gene>
    <name evidence="1" type="ORF">DM826_11480</name>
</gene>